<comment type="caution">
    <text evidence="1">The sequence shown here is derived from an EMBL/GenBank/DDBJ whole genome shotgun (WGS) entry which is preliminary data.</text>
</comment>
<dbReference type="EMBL" id="MU275882">
    <property type="protein sequence ID" value="KAI0048719.1"/>
    <property type="molecule type" value="Genomic_DNA"/>
</dbReference>
<evidence type="ECO:0000313" key="2">
    <source>
        <dbReference type="Proteomes" id="UP000814033"/>
    </source>
</evidence>
<reference evidence="1" key="1">
    <citation type="submission" date="2021-02" db="EMBL/GenBank/DDBJ databases">
        <authorList>
            <consortium name="DOE Joint Genome Institute"/>
            <person name="Ahrendt S."/>
            <person name="Looney B.P."/>
            <person name="Miyauchi S."/>
            <person name="Morin E."/>
            <person name="Drula E."/>
            <person name="Courty P.E."/>
            <person name="Chicoki N."/>
            <person name="Fauchery L."/>
            <person name="Kohler A."/>
            <person name="Kuo A."/>
            <person name="Labutti K."/>
            <person name="Pangilinan J."/>
            <person name="Lipzen A."/>
            <person name="Riley R."/>
            <person name="Andreopoulos W."/>
            <person name="He G."/>
            <person name="Johnson J."/>
            <person name="Barry K.W."/>
            <person name="Grigoriev I.V."/>
            <person name="Nagy L."/>
            <person name="Hibbett D."/>
            <person name="Henrissat B."/>
            <person name="Matheny P.B."/>
            <person name="Labbe J."/>
            <person name="Martin F."/>
        </authorList>
    </citation>
    <scope>NUCLEOTIDE SEQUENCE</scope>
    <source>
        <strain evidence="1">FP105234-sp</strain>
    </source>
</reference>
<sequence>MVLVCGSRTFSRSVRQRDPSNAHPWCIRTAARASSSNRPVTRQPRPTRSPIQGAQDLTPGPFSEDPMKSDQARTDGCINRQVGSAGFAIFLVSYPPLKHSTSKHIPPPHSNMCQRVTLVTLCACRQTVLSRVMHGTVSCQNIQCRTNVAHPTLPPHNCTLCKVISEDVLKTVYSGTRCGPACGR</sequence>
<gene>
    <name evidence="1" type="ORF">FA95DRAFT_1005470</name>
</gene>
<keyword evidence="2" id="KW-1185">Reference proteome</keyword>
<proteinExistence type="predicted"/>
<name>A0ACB8RXH0_9AGAM</name>
<reference evidence="1" key="2">
    <citation type="journal article" date="2022" name="New Phytol.">
        <title>Evolutionary transition to the ectomycorrhizal habit in the genomes of a hyperdiverse lineage of mushroom-forming fungi.</title>
        <authorList>
            <person name="Looney B."/>
            <person name="Miyauchi S."/>
            <person name="Morin E."/>
            <person name="Drula E."/>
            <person name="Courty P.E."/>
            <person name="Kohler A."/>
            <person name="Kuo A."/>
            <person name="LaButti K."/>
            <person name="Pangilinan J."/>
            <person name="Lipzen A."/>
            <person name="Riley R."/>
            <person name="Andreopoulos W."/>
            <person name="He G."/>
            <person name="Johnson J."/>
            <person name="Nolan M."/>
            <person name="Tritt A."/>
            <person name="Barry K.W."/>
            <person name="Grigoriev I.V."/>
            <person name="Nagy L.G."/>
            <person name="Hibbett D."/>
            <person name="Henrissat B."/>
            <person name="Matheny P.B."/>
            <person name="Labbe J."/>
            <person name="Martin F.M."/>
        </authorList>
    </citation>
    <scope>NUCLEOTIDE SEQUENCE</scope>
    <source>
        <strain evidence="1">FP105234-sp</strain>
    </source>
</reference>
<protein>
    <submittedName>
        <fullName evidence="1">Uncharacterized protein</fullName>
    </submittedName>
</protein>
<evidence type="ECO:0000313" key="1">
    <source>
        <dbReference type="EMBL" id="KAI0048719.1"/>
    </source>
</evidence>
<dbReference type="Proteomes" id="UP000814033">
    <property type="component" value="Unassembled WGS sequence"/>
</dbReference>
<accession>A0ACB8RXH0</accession>
<organism evidence="1 2">
    <name type="scientific">Auriscalpium vulgare</name>
    <dbReference type="NCBI Taxonomy" id="40419"/>
    <lineage>
        <taxon>Eukaryota</taxon>
        <taxon>Fungi</taxon>
        <taxon>Dikarya</taxon>
        <taxon>Basidiomycota</taxon>
        <taxon>Agaricomycotina</taxon>
        <taxon>Agaricomycetes</taxon>
        <taxon>Russulales</taxon>
        <taxon>Auriscalpiaceae</taxon>
        <taxon>Auriscalpium</taxon>
    </lineage>
</organism>